<evidence type="ECO:0000313" key="2">
    <source>
        <dbReference type="Proteomes" id="UP000827976"/>
    </source>
</evidence>
<name>A0ACB7V5E5_DIOAL</name>
<proteinExistence type="predicted"/>
<dbReference type="EMBL" id="CM037021">
    <property type="protein sequence ID" value="KAH7668804.1"/>
    <property type="molecule type" value="Genomic_DNA"/>
</dbReference>
<protein>
    <submittedName>
        <fullName evidence="1">F-box domain-containing protein</fullName>
    </submittedName>
</protein>
<dbReference type="Proteomes" id="UP000827976">
    <property type="component" value="Chromosome 11"/>
</dbReference>
<organism evidence="1 2">
    <name type="scientific">Dioscorea alata</name>
    <name type="common">Purple yam</name>
    <dbReference type="NCBI Taxonomy" id="55571"/>
    <lineage>
        <taxon>Eukaryota</taxon>
        <taxon>Viridiplantae</taxon>
        <taxon>Streptophyta</taxon>
        <taxon>Embryophyta</taxon>
        <taxon>Tracheophyta</taxon>
        <taxon>Spermatophyta</taxon>
        <taxon>Magnoliopsida</taxon>
        <taxon>Liliopsida</taxon>
        <taxon>Dioscoreales</taxon>
        <taxon>Dioscoreaceae</taxon>
        <taxon>Dioscorea</taxon>
    </lineage>
</organism>
<keyword evidence="2" id="KW-1185">Reference proteome</keyword>
<evidence type="ECO:0000313" key="1">
    <source>
        <dbReference type="EMBL" id="KAH7668804.1"/>
    </source>
</evidence>
<sequence>MAKAPQSPSPQRAKRPKSSPPEIAGDVEEEEEEGVDQQALLPGLPDHLAQQCLSLLPPSLLFSVCRSWRRLLYSPSFPPFLSLYALLSHSNPCSFPSTDHKLDLDPIGFHAFDPISATWTLLPPPPPDALLRHLRLRHPSFIARNFPVQSVSAGDHLVIIAGTTDHLLPALSHPIAFHPSSRRWRLGPPFLSPRRWCVAGTASGAVYLASGVGSGYSTEVARSAERWDLRRRGAAWEAVASLRDSKFSREAVEAVASNGKLCMVNLRGRGPKYGAVYDIGTDRWEEMPTGLLTGWTGPAAADDESGGPIFVADEASGELRCYSWEADTWRVVIKSELLKGAAQMACAGGKVCVASSVGDAAIVVDVRRSPGKIWTVDPPLGMRIMALHILPRMSWTQS</sequence>
<reference evidence="2" key="1">
    <citation type="journal article" date="2022" name="Nat. Commun.">
        <title>Chromosome evolution and the genetic basis of agronomically important traits in greater yam.</title>
        <authorList>
            <person name="Bredeson J.V."/>
            <person name="Lyons J.B."/>
            <person name="Oniyinde I.O."/>
            <person name="Okereke N.R."/>
            <person name="Kolade O."/>
            <person name="Nnabue I."/>
            <person name="Nwadili C.O."/>
            <person name="Hribova E."/>
            <person name="Parker M."/>
            <person name="Nwogha J."/>
            <person name="Shu S."/>
            <person name="Carlson J."/>
            <person name="Kariba R."/>
            <person name="Muthemba S."/>
            <person name="Knop K."/>
            <person name="Barton G.J."/>
            <person name="Sherwood A.V."/>
            <person name="Lopez-Montes A."/>
            <person name="Asiedu R."/>
            <person name="Jamnadass R."/>
            <person name="Muchugi A."/>
            <person name="Goodstein D."/>
            <person name="Egesi C.N."/>
            <person name="Featherston J."/>
            <person name="Asfaw A."/>
            <person name="Simpson G.G."/>
            <person name="Dolezel J."/>
            <person name="Hendre P.S."/>
            <person name="Van Deynze A."/>
            <person name="Kumar P.L."/>
            <person name="Obidiegwu J.E."/>
            <person name="Bhattacharjee R."/>
            <person name="Rokhsar D.S."/>
        </authorList>
    </citation>
    <scope>NUCLEOTIDE SEQUENCE [LARGE SCALE GENOMIC DNA]</scope>
    <source>
        <strain evidence="2">cv. TDa95/00328</strain>
    </source>
</reference>
<comment type="caution">
    <text evidence="1">The sequence shown here is derived from an EMBL/GenBank/DDBJ whole genome shotgun (WGS) entry which is preliminary data.</text>
</comment>
<gene>
    <name evidence="1" type="ORF">IHE45_11G035800</name>
</gene>
<accession>A0ACB7V5E5</accession>